<reference evidence="2 3" key="1">
    <citation type="journal article" date="2021" name="Plant Biotechnol. J.">
        <title>Multi-omics assisted identification of the key and species-specific regulatory components of drought-tolerant mechanisms in Gossypium stocksii.</title>
        <authorList>
            <person name="Yu D."/>
            <person name="Ke L."/>
            <person name="Zhang D."/>
            <person name="Wu Y."/>
            <person name="Sun Y."/>
            <person name="Mei J."/>
            <person name="Sun J."/>
            <person name="Sun Y."/>
        </authorList>
    </citation>
    <scope>NUCLEOTIDE SEQUENCE [LARGE SCALE GENOMIC DNA]</scope>
    <source>
        <strain evidence="3">cv. E1</strain>
        <tissue evidence="2">Leaf</tissue>
    </source>
</reference>
<accession>A0A9D4AAZ6</accession>
<name>A0A9D4AAZ6_9ROSI</name>
<evidence type="ECO:0000313" key="2">
    <source>
        <dbReference type="EMBL" id="KAH1098677.1"/>
    </source>
</evidence>
<sequence length="117" mass="13262">MTNEKVSKDSCGEIRLQYVPEERWFKLINKGKNLDDPSPPAFKSKQGKGSMGFKPQPTHLNVIGENAEYLVIEGTPHLDLSKHHSLIVDDYVLKSGMKNLTIDEYCNDKFVDVIRGQ</sequence>
<evidence type="ECO:0000313" key="3">
    <source>
        <dbReference type="Proteomes" id="UP000828251"/>
    </source>
</evidence>
<dbReference type="Proteomes" id="UP000828251">
    <property type="component" value="Unassembled WGS sequence"/>
</dbReference>
<organism evidence="2 3">
    <name type="scientific">Gossypium stocksii</name>
    <dbReference type="NCBI Taxonomy" id="47602"/>
    <lineage>
        <taxon>Eukaryota</taxon>
        <taxon>Viridiplantae</taxon>
        <taxon>Streptophyta</taxon>
        <taxon>Embryophyta</taxon>
        <taxon>Tracheophyta</taxon>
        <taxon>Spermatophyta</taxon>
        <taxon>Magnoliopsida</taxon>
        <taxon>eudicotyledons</taxon>
        <taxon>Gunneridae</taxon>
        <taxon>Pentapetalae</taxon>
        <taxon>rosids</taxon>
        <taxon>malvids</taxon>
        <taxon>Malvales</taxon>
        <taxon>Malvaceae</taxon>
        <taxon>Malvoideae</taxon>
        <taxon>Gossypium</taxon>
    </lineage>
</organism>
<dbReference type="OrthoDB" id="10621285at2759"/>
<gene>
    <name evidence="2" type="ORF">J1N35_015598</name>
</gene>
<comment type="caution">
    <text evidence="2">The sequence shown here is derived from an EMBL/GenBank/DDBJ whole genome shotgun (WGS) entry which is preliminary data.</text>
</comment>
<feature type="region of interest" description="Disordered" evidence="1">
    <location>
        <begin position="30"/>
        <end position="57"/>
    </location>
</feature>
<dbReference type="AlphaFoldDB" id="A0A9D4AAZ6"/>
<evidence type="ECO:0000256" key="1">
    <source>
        <dbReference type="SAM" id="MobiDB-lite"/>
    </source>
</evidence>
<protein>
    <submittedName>
        <fullName evidence="2">Uncharacterized protein</fullName>
    </submittedName>
</protein>
<keyword evidence="3" id="KW-1185">Reference proteome</keyword>
<dbReference type="EMBL" id="JAIQCV010000005">
    <property type="protein sequence ID" value="KAH1098677.1"/>
    <property type="molecule type" value="Genomic_DNA"/>
</dbReference>
<proteinExistence type="predicted"/>